<evidence type="ECO:0000313" key="2">
    <source>
        <dbReference type="EMBL" id="OOM81838.1"/>
    </source>
</evidence>
<keyword evidence="3" id="KW-1185">Reference proteome</keyword>
<dbReference type="RefSeq" id="WP_077846095.1">
    <property type="nucleotide sequence ID" value="NZ_LZZM01000046.1"/>
</dbReference>
<dbReference type="STRING" id="29367.CLPUN_08160"/>
<organism evidence="2 3">
    <name type="scientific">Clostridium puniceum</name>
    <dbReference type="NCBI Taxonomy" id="29367"/>
    <lineage>
        <taxon>Bacteria</taxon>
        <taxon>Bacillati</taxon>
        <taxon>Bacillota</taxon>
        <taxon>Clostridia</taxon>
        <taxon>Eubacteriales</taxon>
        <taxon>Clostridiaceae</taxon>
        <taxon>Clostridium</taxon>
    </lineage>
</organism>
<dbReference type="AlphaFoldDB" id="A0A1S8TVU8"/>
<dbReference type="Proteomes" id="UP000190890">
    <property type="component" value="Unassembled WGS sequence"/>
</dbReference>
<name>A0A1S8TVU8_9CLOT</name>
<sequence>MQILLSEQEYKEIENKLKEAEHYKELFREVQDELRNAYLVTCHKEPLLKKIEVVNIKENYDALESIAINYAFNGAEKEAIKKYINGKGKWVF</sequence>
<keyword evidence="1" id="KW-0175">Coiled coil</keyword>
<gene>
    <name evidence="2" type="ORF">CLPUN_08160</name>
</gene>
<dbReference type="EMBL" id="LZZM01000046">
    <property type="protein sequence ID" value="OOM81838.1"/>
    <property type="molecule type" value="Genomic_DNA"/>
</dbReference>
<reference evidence="2 3" key="1">
    <citation type="submission" date="2016-05" db="EMBL/GenBank/DDBJ databases">
        <title>Microbial solvent formation.</title>
        <authorList>
            <person name="Poehlein A."/>
            <person name="Montoya Solano J.D."/>
            <person name="Flitsch S."/>
            <person name="Krabben P."/>
            <person name="Duerre P."/>
            <person name="Daniel R."/>
        </authorList>
    </citation>
    <scope>NUCLEOTIDE SEQUENCE [LARGE SCALE GENOMIC DNA]</scope>
    <source>
        <strain evidence="2 3">DSM 2619</strain>
    </source>
</reference>
<proteinExistence type="predicted"/>
<feature type="coiled-coil region" evidence="1">
    <location>
        <begin position="3"/>
        <end position="33"/>
    </location>
</feature>
<protein>
    <submittedName>
        <fullName evidence="2">Uncharacterized protein</fullName>
    </submittedName>
</protein>
<accession>A0A1S8TVU8</accession>
<comment type="caution">
    <text evidence="2">The sequence shown here is derived from an EMBL/GenBank/DDBJ whole genome shotgun (WGS) entry which is preliminary data.</text>
</comment>
<evidence type="ECO:0000313" key="3">
    <source>
        <dbReference type="Proteomes" id="UP000190890"/>
    </source>
</evidence>
<evidence type="ECO:0000256" key="1">
    <source>
        <dbReference type="SAM" id="Coils"/>
    </source>
</evidence>